<keyword evidence="4" id="KW-0812">Transmembrane</keyword>
<accession>A0A9P6J096</accession>
<dbReference type="PANTHER" id="PTHR46093">
    <property type="entry name" value="ACYL-COA-BINDING DOMAIN-CONTAINING PROTEIN 5"/>
    <property type="match status" value="1"/>
</dbReference>
<gene>
    <name evidence="5" type="ORF">BGZ65_002725</name>
</gene>
<feature type="non-terminal residue" evidence="5">
    <location>
        <position position="1"/>
    </location>
</feature>
<evidence type="ECO:0000313" key="5">
    <source>
        <dbReference type="EMBL" id="KAF9956436.1"/>
    </source>
</evidence>
<keyword evidence="6" id="KW-1185">Reference proteome</keyword>
<dbReference type="PANTHER" id="PTHR46093:SF18">
    <property type="entry name" value="FIBRONECTIN TYPE-III DOMAIN-CONTAINING PROTEIN"/>
    <property type="match status" value="1"/>
</dbReference>
<keyword evidence="4" id="KW-0472">Membrane</keyword>
<dbReference type="EMBL" id="JAAAHW010006686">
    <property type="protein sequence ID" value="KAF9956436.1"/>
    <property type="molecule type" value="Genomic_DNA"/>
</dbReference>
<evidence type="ECO:0000313" key="6">
    <source>
        <dbReference type="Proteomes" id="UP000749646"/>
    </source>
</evidence>
<protein>
    <recommendedName>
        <fullName evidence="7">Kelch repeat protein</fullName>
    </recommendedName>
</protein>
<reference evidence="5" key="1">
    <citation type="journal article" date="2020" name="Fungal Divers.">
        <title>Resolving the Mortierellaceae phylogeny through synthesis of multi-gene phylogenetics and phylogenomics.</title>
        <authorList>
            <person name="Vandepol N."/>
            <person name="Liber J."/>
            <person name="Desiro A."/>
            <person name="Na H."/>
            <person name="Kennedy M."/>
            <person name="Barry K."/>
            <person name="Grigoriev I.V."/>
            <person name="Miller A.N."/>
            <person name="O'Donnell K."/>
            <person name="Stajich J.E."/>
            <person name="Bonito G."/>
        </authorList>
    </citation>
    <scope>NUCLEOTIDE SEQUENCE</scope>
    <source>
        <strain evidence="5">MES-2147</strain>
    </source>
</reference>
<dbReference type="OrthoDB" id="432528at2759"/>
<evidence type="ECO:0000256" key="3">
    <source>
        <dbReference type="SAM" id="MobiDB-lite"/>
    </source>
</evidence>
<evidence type="ECO:0008006" key="7">
    <source>
        <dbReference type="Google" id="ProtNLM"/>
    </source>
</evidence>
<dbReference type="Proteomes" id="UP000749646">
    <property type="component" value="Unassembled WGS sequence"/>
</dbReference>
<dbReference type="AlphaFoldDB" id="A0A9P6J096"/>
<feature type="transmembrane region" description="Helical" evidence="4">
    <location>
        <begin position="345"/>
        <end position="369"/>
    </location>
</feature>
<dbReference type="Gene3D" id="2.120.10.80">
    <property type="entry name" value="Kelch-type beta propeller"/>
    <property type="match status" value="1"/>
</dbReference>
<dbReference type="InterPro" id="IPR011043">
    <property type="entry name" value="Gal_Oxase/kelch_b-propeller"/>
</dbReference>
<evidence type="ECO:0000256" key="4">
    <source>
        <dbReference type="SAM" id="Phobius"/>
    </source>
</evidence>
<proteinExistence type="predicted"/>
<dbReference type="InterPro" id="IPR015915">
    <property type="entry name" value="Kelch-typ_b-propeller"/>
</dbReference>
<keyword evidence="1" id="KW-0880">Kelch repeat</keyword>
<dbReference type="SUPFAM" id="SSF50965">
    <property type="entry name" value="Galactose oxidase, central domain"/>
    <property type="match status" value="1"/>
</dbReference>
<keyword evidence="4" id="KW-1133">Transmembrane helix</keyword>
<evidence type="ECO:0000256" key="2">
    <source>
        <dbReference type="ARBA" id="ARBA00022737"/>
    </source>
</evidence>
<sequence>TLILSVSFSHLADAQLSQPSYTYFASSAYEEGEAFYIHGGSVSYRDDVPLTQTIAVDLSVSWPVNNPVHKRLPDGPIGIGFASTLSADKITWFIVTNGTAYTYSFQSARWDPVLPGIPFSRDLGMHAVTDPDTGLIYIPFGAAGPQNITTMFRVDLDSNKVDNVAMPATDLLDDYCVAWSATLKSLVIFGGRTTNHDDEPSTKMSVYNPQAGWSSATLGGDVPVPRQYGCFEPAYGGSKMVLFGGSRDFGRTLFNDIFILDVTTNTWRQGPNATDMEAARELASCAVSGHFFIVWGGAKEWMHAVESVMVYNMRTNHWISNYYPPDSSTDYESSEVPSADTRSHVAIILGSVFAGLVVLSAIGATILCWTRNTPEPYSTSTNEKAGDPYSRSAKHDGVPTEIIDSKETLVIRT</sequence>
<comment type="caution">
    <text evidence="5">The sequence shown here is derived from an EMBL/GenBank/DDBJ whole genome shotgun (WGS) entry which is preliminary data.</text>
</comment>
<keyword evidence="2" id="KW-0677">Repeat</keyword>
<feature type="region of interest" description="Disordered" evidence="3">
    <location>
        <begin position="376"/>
        <end position="396"/>
    </location>
</feature>
<organism evidence="5 6">
    <name type="scientific">Modicella reniformis</name>
    <dbReference type="NCBI Taxonomy" id="1440133"/>
    <lineage>
        <taxon>Eukaryota</taxon>
        <taxon>Fungi</taxon>
        <taxon>Fungi incertae sedis</taxon>
        <taxon>Mucoromycota</taxon>
        <taxon>Mortierellomycotina</taxon>
        <taxon>Mortierellomycetes</taxon>
        <taxon>Mortierellales</taxon>
        <taxon>Mortierellaceae</taxon>
        <taxon>Modicella</taxon>
    </lineage>
</organism>
<name>A0A9P6J096_9FUNG</name>
<evidence type="ECO:0000256" key="1">
    <source>
        <dbReference type="ARBA" id="ARBA00022441"/>
    </source>
</evidence>
<dbReference type="Pfam" id="PF24681">
    <property type="entry name" value="Kelch_KLHDC2_KLHL20_DRC7"/>
    <property type="match status" value="1"/>
</dbReference>